<dbReference type="OrthoDB" id="6765836at2759"/>
<reference evidence="1" key="1">
    <citation type="submission" date="2020-08" db="EMBL/GenBank/DDBJ databases">
        <title>Multicomponent nature underlies the extraordinary mechanical properties of spider dragline silk.</title>
        <authorList>
            <person name="Kono N."/>
            <person name="Nakamura H."/>
            <person name="Mori M."/>
            <person name="Yoshida Y."/>
            <person name="Ohtoshi R."/>
            <person name="Malay A.D."/>
            <person name="Moran D.A.P."/>
            <person name="Tomita M."/>
            <person name="Numata K."/>
            <person name="Arakawa K."/>
        </authorList>
    </citation>
    <scope>NUCLEOTIDE SEQUENCE</scope>
</reference>
<dbReference type="PANTHER" id="PTHR47331:SF5">
    <property type="entry name" value="RIBONUCLEASE H"/>
    <property type="match status" value="1"/>
</dbReference>
<evidence type="ECO:0008006" key="3">
    <source>
        <dbReference type="Google" id="ProtNLM"/>
    </source>
</evidence>
<dbReference type="Pfam" id="PF05380">
    <property type="entry name" value="Peptidase_A17"/>
    <property type="match status" value="1"/>
</dbReference>
<dbReference type="PANTHER" id="PTHR47331">
    <property type="entry name" value="PHD-TYPE DOMAIN-CONTAINING PROTEIN"/>
    <property type="match status" value="1"/>
</dbReference>
<protein>
    <recommendedName>
        <fullName evidence="3">Peptidase aspartic putative domain-containing protein</fullName>
    </recommendedName>
</protein>
<name>A0A8X6YFT4_9ARAC</name>
<dbReference type="Proteomes" id="UP000886998">
    <property type="component" value="Unassembled WGS sequence"/>
</dbReference>
<accession>A0A8X6YFT4</accession>
<dbReference type="InterPro" id="IPR008042">
    <property type="entry name" value="Retrotrans_Pao"/>
</dbReference>
<proteinExistence type="predicted"/>
<gene>
    <name evidence="1" type="primary">AVEN_258129_1</name>
    <name evidence="1" type="ORF">TNIN_87831</name>
</gene>
<sequence length="382" mass="43286">MCNCNSKSIDKPHLEINKSDTSNDTVLTNNSCSNEVLLQILIVCIKDKGLNYYVRAIFDSGSQKSYVSKFVAESLKLKCMGEIKHLHKGLVAVNTKLGWTVLGKVKNSNRYTKNTNVLLSLHVHNFDISTLWSLDTTDIRDVGGKELEDAAKEHFLLGEMRKADTYVNSVEECSKFISESQALVSTAKFNLRGWECSHKLSELNNSDEETKVVPVLGLNWNLPSDTLSIDVKYFSEEKGTPVTKRHVLSAVYRIFNPIGFPLITLTPKLLLKECWRMGISWDVELPLEMRIKFEKWKSRLPLLKEISIPRYLLKNSSSYAKVTMPIFCDASQSGYAACVFIRTEFKNNISCELVQAGNRASPIKITISPIRTVILYNWCQIK</sequence>
<evidence type="ECO:0000313" key="1">
    <source>
        <dbReference type="EMBL" id="GFY72115.1"/>
    </source>
</evidence>
<keyword evidence="2" id="KW-1185">Reference proteome</keyword>
<evidence type="ECO:0000313" key="2">
    <source>
        <dbReference type="Proteomes" id="UP000886998"/>
    </source>
</evidence>
<comment type="caution">
    <text evidence="1">The sequence shown here is derived from an EMBL/GenBank/DDBJ whole genome shotgun (WGS) entry which is preliminary data.</text>
</comment>
<organism evidence="1 2">
    <name type="scientific">Trichonephila inaurata madagascariensis</name>
    <dbReference type="NCBI Taxonomy" id="2747483"/>
    <lineage>
        <taxon>Eukaryota</taxon>
        <taxon>Metazoa</taxon>
        <taxon>Ecdysozoa</taxon>
        <taxon>Arthropoda</taxon>
        <taxon>Chelicerata</taxon>
        <taxon>Arachnida</taxon>
        <taxon>Araneae</taxon>
        <taxon>Araneomorphae</taxon>
        <taxon>Entelegynae</taxon>
        <taxon>Araneoidea</taxon>
        <taxon>Nephilidae</taxon>
        <taxon>Trichonephila</taxon>
        <taxon>Trichonephila inaurata</taxon>
    </lineage>
</organism>
<dbReference type="EMBL" id="BMAV01019239">
    <property type="protein sequence ID" value="GFY72115.1"/>
    <property type="molecule type" value="Genomic_DNA"/>
</dbReference>
<dbReference type="AlphaFoldDB" id="A0A8X6YFT4"/>